<dbReference type="SMART" id="SM00382">
    <property type="entry name" value="AAA"/>
    <property type="match status" value="2"/>
</dbReference>
<dbReference type="Pfam" id="PF00931">
    <property type="entry name" value="NB-ARC"/>
    <property type="match status" value="1"/>
</dbReference>
<feature type="domain" description="TIR" evidence="6">
    <location>
        <begin position="797"/>
        <end position="966"/>
    </location>
</feature>
<dbReference type="InterPro" id="IPR035897">
    <property type="entry name" value="Toll_tir_struct_dom_sf"/>
</dbReference>
<keyword evidence="4" id="KW-0611">Plant defense</keyword>
<dbReference type="Gene3D" id="1.10.8.430">
    <property type="entry name" value="Helical domain of apoptotic protease-activating factors"/>
    <property type="match status" value="1"/>
</dbReference>
<sequence length="2023" mass="227924">MNQDSTQNQPEQSRVEKCELIRPFVKYPDGDNVKECVGSEKNEIFRPFVKCPDGNNVKDCGGFVKNEIFRPIVKCPDRNNINDCSVSDKNEIFRPSVKYPDGNNVKDCSGFDKVGVFRPIVKCPNGNDVKDSDGFDKGGVFRPIAKCPDGNKSNNAKGCDGDDKVGVFRPIVRYPYGDKVKDCGGFDKGGVFRPFVNDPCEESSSSGNLGVPVARLSGDCDSDSDVDSVDGVVESVVMAPKVRIFSAYEGDNELQVEGVFSGDDSSCISELNKLSGDEGCEAECMNGAVKGSESDEMSFDLGKSGVEIVSYSGNDIDVETDSGSEQEVVFDSCGNQSKKTVDQKERKMVATEVDMAPKVRTFGNGDTSHIDELDDSVRGCISDESIGDEGCKAECLNEVRELSELNEMSKTVDESEPEVVDVHKTESKNRLSEVEEEIVVMKVVVATKAGAFSGDEGEDINDIEELNGSTRCSVLADTIEDEGYIVECLNDVVKLSEPDDPSFDLERIIARNVSDSGNEIESATISGSGQEESLVKMQPVKSKFLKLVRFLGLLNELDSHLTILAIGKTGVGKSATINSIFSENKASTNAFDPGTTTIQEIVGTIEGIKLRVIDTPGLKCSPFERSYNLKILKSIKRLAKKHTPDVVLYVDRLDTHTRGDDDSHLLRLITSSLGSSVWYKCIIALTHATSSPTDESLRGFVFQRCHLIREKIRNHGGTNEHMVNPVWLVENHVAYKHDKSRLFEFSRYLRHNIVLDDGLDSLVCYDRANEDKRDQVPPFEPLSKQRAAVNCSVERRKAYFEECSYRVPEQIFDLIIESFNGIFIYIIQPEELQTYKDDERIMKGKRITDELINAIQDSKLYIIVLSKKYASSSWCLDELVQIMECQKMTEHTAYPVFYDVEPTQVRKQSGPVKKAFAKIRKKEAAEKWTEAMKEASDLVGWELKNTLDGHEAKVIQKIVKEILLEIRFVNFSVDKKLIGMETRVQGVVASLETSVVDVHIIGIKGMGGAGKTTLARAVYDQISFQFEGQSFVENVREVSKASLSGLKDLQKEILSDVLNDQSITVSSVHDGKKMMRKMMHGRKVLIVLDDVDKIEQLEALVGERDWLKSGSKIIITTRDKQVLVAHGVKTIYDVNLLSDEEAICLFSRYAFGREIPIQGYEELSEQVVRYAAGLPLTIRVLGSFLCGKDDLEWEDAIDRLKTIPLKETIEKLELSYYDLEEDYKEIFLDVACLLKGWGKNNAIRALQSCGFHGRNGLRVLEQKSLITISIYGRLEMHDHIEEMGRNIVRRLHPDKPYRHSRLWIDKEIGYILANDLGTQETKCIKLDAGGFNTQVLMKGLANMEELRFLDMNTTTPVSEDASNGTIWNFDEVSLYLPNALRFLRWNCYPFSSLPKTFQANNLVEVDMYCSNMVQLWEDGVEKACLKLRFLKFTYSKLRTLDLSVAPNLETVTLENCYNLVEVHFQVTPNLKELRIYDCNRLEKLHLPAESPKLRSLYLNDSKLRKLHLGITPNLEELFIECCYDLVELHMPSESPKLRHLDLGCSKLMTLHLGITPNLETLRLNMCTDMVELQIHAECPKLVNLDLSNLKLITLHLGITPNLETLRLYSCIDMVELHMPAECPKLVNLDLDNLKLMNLHLGITPNLETFSLYNCIDMVELHMPAECPKLVNFDLGYLKLKTLHFAITPNLETLRLNNCTDMVELQIPAECPNLVTLDLNNVMLRNLDLGLTPSLERLNLKNCYELGDINAPVGCMKKLVCLNISGCGRLKSFWFDKEIHSPKVGSLCELHLIAFLKDVASDNSWPEFEFSCYYKEDPASYFGNLETLISLGSDACTTLDWFSDIICGLKCLRKLTLEGSIPEAPKDLDQLVCLEVLILSSTEIKNLPDSICMLKYLKSLEIKFDWYLEKLPEDIGRLECLENLNLSECLNLHDVPNNICELKRLEYINLSDCYQVKTLPEEIGRLKCLKELDMSDTQISHLPQSIFWLKGLRIVGNRLLLESCGLTPKIRRISKDNDEKFCYI</sequence>
<dbReference type="Gene3D" id="3.40.50.300">
    <property type="entry name" value="P-loop containing nucleotide triphosphate hydrolases"/>
    <property type="match status" value="2"/>
</dbReference>
<dbReference type="SMART" id="SM00255">
    <property type="entry name" value="TIR"/>
    <property type="match status" value="1"/>
</dbReference>
<protein>
    <submittedName>
        <fullName evidence="8">Disease resistance protein (TIR-NBS-LRR class)</fullName>
    </submittedName>
</protein>
<dbReference type="GO" id="GO:0005525">
    <property type="term" value="F:GTP binding"/>
    <property type="evidence" value="ECO:0007669"/>
    <property type="project" value="InterPro"/>
</dbReference>
<dbReference type="InterPro" id="IPR032675">
    <property type="entry name" value="LRR_dom_sf"/>
</dbReference>
<dbReference type="Pfam" id="PF23282">
    <property type="entry name" value="WHD_ROQ1"/>
    <property type="match status" value="1"/>
</dbReference>
<dbReference type="InterPro" id="IPR006703">
    <property type="entry name" value="G_AIG1"/>
</dbReference>
<dbReference type="InterPro" id="IPR027417">
    <property type="entry name" value="P-loop_NTPase"/>
</dbReference>
<dbReference type="InterPro" id="IPR042197">
    <property type="entry name" value="Apaf_helical"/>
</dbReference>
<dbReference type="PANTHER" id="PTHR11017">
    <property type="entry name" value="LEUCINE-RICH REPEAT-CONTAINING PROTEIN"/>
    <property type="match status" value="1"/>
</dbReference>
<dbReference type="OrthoDB" id="2018313at2759"/>
<dbReference type="SUPFAM" id="SSF52200">
    <property type="entry name" value="Toll/Interleukin receptor TIR domain"/>
    <property type="match status" value="1"/>
</dbReference>
<dbReference type="EMBL" id="PKPP01001803">
    <property type="protein sequence ID" value="PWA79804.1"/>
    <property type="molecule type" value="Genomic_DNA"/>
</dbReference>
<evidence type="ECO:0000259" key="7">
    <source>
        <dbReference type="PROSITE" id="PS51720"/>
    </source>
</evidence>
<dbReference type="SUPFAM" id="SSF52047">
    <property type="entry name" value="RNI-like"/>
    <property type="match status" value="1"/>
</dbReference>
<evidence type="ECO:0000256" key="5">
    <source>
        <dbReference type="SAM" id="MobiDB-lite"/>
    </source>
</evidence>
<dbReference type="GO" id="GO:0006952">
    <property type="term" value="P:defense response"/>
    <property type="evidence" value="ECO:0007669"/>
    <property type="project" value="UniProtKB-KW"/>
</dbReference>
<dbReference type="GO" id="GO:0051707">
    <property type="term" value="P:response to other organism"/>
    <property type="evidence" value="ECO:0007669"/>
    <property type="project" value="UniProtKB-ARBA"/>
</dbReference>
<dbReference type="PROSITE" id="PS50104">
    <property type="entry name" value="TIR"/>
    <property type="match status" value="1"/>
</dbReference>
<dbReference type="Pfam" id="PF04548">
    <property type="entry name" value="AIG1"/>
    <property type="match status" value="1"/>
</dbReference>
<evidence type="ECO:0000313" key="8">
    <source>
        <dbReference type="EMBL" id="PWA79804.1"/>
    </source>
</evidence>
<evidence type="ECO:0000259" key="6">
    <source>
        <dbReference type="PROSITE" id="PS50104"/>
    </source>
</evidence>
<dbReference type="InterPro" id="IPR003593">
    <property type="entry name" value="AAA+_ATPase"/>
</dbReference>
<dbReference type="InterPro" id="IPR000157">
    <property type="entry name" value="TIR_dom"/>
</dbReference>
<dbReference type="PROSITE" id="PS51720">
    <property type="entry name" value="G_AIG1"/>
    <property type="match status" value="1"/>
</dbReference>
<accession>A0A2U1P215</accession>
<proteinExistence type="predicted"/>
<dbReference type="InterPro" id="IPR055414">
    <property type="entry name" value="LRR_R13L4/SHOC2-like"/>
</dbReference>
<dbReference type="SUPFAM" id="SSF52058">
    <property type="entry name" value="L domain-like"/>
    <property type="match status" value="2"/>
</dbReference>
<dbReference type="GO" id="GO:0043531">
    <property type="term" value="F:ADP binding"/>
    <property type="evidence" value="ECO:0007669"/>
    <property type="project" value="InterPro"/>
</dbReference>
<dbReference type="Proteomes" id="UP000245207">
    <property type="component" value="Unassembled WGS sequence"/>
</dbReference>
<dbReference type="Gene3D" id="3.80.10.10">
    <property type="entry name" value="Ribonuclease Inhibitor"/>
    <property type="match status" value="3"/>
</dbReference>
<dbReference type="PANTHER" id="PTHR11017:SF544">
    <property type="entry name" value="ADP-RIBOSYL CYCLASE_CYCLIC ADP-RIBOSE HYDROLASE"/>
    <property type="match status" value="1"/>
</dbReference>
<dbReference type="Pfam" id="PF23598">
    <property type="entry name" value="LRR_14"/>
    <property type="match status" value="1"/>
</dbReference>
<keyword evidence="2" id="KW-0677">Repeat</keyword>
<feature type="domain" description="AIG1-type G" evidence="7">
    <location>
        <begin position="558"/>
        <end position="773"/>
    </location>
</feature>
<organism evidence="8 9">
    <name type="scientific">Artemisia annua</name>
    <name type="common">Sweet wormwood</name>
    <dbReference type="NCBI Taxonomy" id="35608"/>
    <lineage>
        <taxon>Eukaryota</taxon>
        <taxon>Viridiplantae</taxon>
        <taxon>Streptophyta</taxon>
        <taxon>Embryophyta</taxon>
        <taxon>Tracheophyta</taxon>
        <taxon>Spermatophyta</taxon>
        <taxon>Magnoliopsida</taxon>
        <taxon>eudicotyledons</taxon>
        <taxon>Gunneridae</taxon>
        <taxon>Pentapetalae</taxon>
        <taxon>asterids</taxon>
        <taxon>campanulids</taxon>
        <taxon>Asterales</taxon>
        <taxon>Asteraceae</taxon>
        <taxon>Asteroideae</taxon>
        <taxon>Anthemideae</taxon>
        <taxon>Artemisiinae</taxon>
        <taxon>Artemisia</taxon>
    </lineage>
</organism>
<evidence type="ECO:0000256" key="2">
    <source>
        <dbReference type="ARBA" id="ARBA00022737"/>
    </source>
</evidence>
<keyword evidence="9" id="KW-1185">Reference proteome</keyword>
<dbReference type="PRINTS" id="PR00364">
    <property type="entry name" value="DISEASERSIST"/>
</dbReference>
<keyword evidence="3" id="KW-0547">Nucleotide-binding</keyword>
<dbReference type="InterPro" id="IPR003591">
    <property type="entry name" value="Leu-rich_rpt_typical-subtyp"/>
</dbReference>
<evidence type="ECO:0000256" key="3">
    <source>
        <dbReference type="ARBA" id="ARBA00022741"/>
    </source>
</evidence>
<evidence type="ECO:0000256" key="1">
    <source>
        <dbReference type="ARBA" id="ARBA00022614"/>
    </source>
</evidence>
<dbReference type="Pfam" id="PF01582">
    <property type="entry name" value="TIR"/>
    <property type="match status" value="1"/>
</dbReference>
<dbReference type="SMART" id="SM00369">
    <property type="entry name" value="LRR_TYP"/>
    <property type="match status" value="3"/>
</dbReference>
<dbReference type="SUPFAM" id="SSF52540">
    <property type="entry name" value="P-loop containing nucleoside triphosphate hydrolases"/>
    <property type="match status" value="2"/>
</dbReference>
<feature type="region of interest" description="Disordered" evidence="5">
    <location>
        <begin position="406"/>
        <end position="428"/>
    </location>
</feature>
<keyword evidence="1" id="KW-0433">Leucine-rich repeat</keyword>
<dbReference type="GO" id="GO:0007165">
    <property type="term" value="P:signal transduction"/>
    <property type="evidence" value="ECO:0007669"/>
    <property type="project" value="InterPro"/>
</dbReference>
<dbReference type="Gene3D" id="3.40.50.10140">
    <property type="entry name" value="Toll/interleukin-1 receptor homology (TIR) domain"/>
    <property type="match status" value="1"/>
</dbReference>
<dbReference type="InterPro" id="IPR058192">
    <property type="entry name" value="WHD_ROQ1-like"/>
</dbReference>
<name>A0A2U1P215_ARTAN</name>
<comment type="caution">
    <text evidence="8">The sequence shown here is derived from an EMBL/GenBank/DDBJ whole genome shotgun (WGS) entry which is preliminary data.</text>
</comment>
<evidence type="ECO:0000313" key="9">
    <source>
        <dbReference type="Proteomes" id="UP000245207"/>
    </source>
</evidence>
<evidence type="ECO:0000256" key="4">
    <source>
        <dbReference type="ARBA" id="ARBA00022821"/>
    </source>
</evidence>
<dbReference type="InterPro" id="IPR044974">
    <property type="entry name" value="Disease_R_plants"/>
</dbReference>
<dbReference type="InterPro" id="IPR002182">
    <property type="entry name" value="NB-ARC"/>
</dbReference>
<reference evidence="8 9" key="1">
    <citation type="journal article" date="2018" name="Mol. Plant">
        <title>The genome of Artemisia annua provides insight into the evolution of Asteraceae family and artemisinin biosynthesis.</title>
        <authorList>
            <person name="Shen Q."/>
            <person name="Zhang L."/>
            <person name="Liao Z."/>
            <person name="Wang S."/>
            <person name="Yan T."/>
            <person name="Shi P."/>
            <person name="Liu M."/>
            <person name="Fu X."/>
            <person name="Pan Q."/>
            <person name="Wang Y."/>
            <person name="Lv Z."/>
            <person name="Lu X."/>
            <person name="Zhang F."/>
            <person name="Jiang W."/>
            <person name="Ma Y."/>
            <person name="Chen M."/>
            <person name="Hao X."/>
            <person name="Li L."/>
            <person name="Tang Y."/>
            <person name="Lv G."/>
            <person name="Zhou Y."/>
            <person name="Sun X."/>
            <person name="Brodelius P.E."/>
            <person name="Rose J.K.C."/>
            <person name="Tang K."/>
        </authorList>
    </citation>
    <scope>NUCLEOTIDE SEQUENCE [LARGE SCALE GENOMIC DNA]</scope>
    <source>
        <strain evidence="9">cv. Huhao1</strain>
        <tissue evidence="8">Leaf</tissue>
    </source>
</reference>
<gene>
    <name evidence="8" type="ORF">CTI12_AA202130</name>
</gene>